<dbReference type="PANTHER" id="PTHR43943">
    <property type="entry name" value="DEHYDROGENASE/REDUCTASE (SDR FAMILY) MEMBER 4"/>
    <property type="match status" value="1"/>
</dbReference>
<evidence type="ECO:0000313" key="3">
    <source>
        <dbReference type="EMBL" id="HCW92870.1"/>
    </source>
</evidence>
<dbReference type="Proteomes" id="UP000262325">
    <property type="component" value="Unassembled WGS sequence"/>
</dbReference>
<dbReference type="GO" id="GO:0016491">
    <property type="term" value="F:oxidoreductase activity"/>
    <property type="evidence" value="ECO:0007669"/>
    <property type="project" value="UniProtKB-KW"/>
</dbReference>
<dbReference type="Pfam" id="PF13561">
    <property type="entry name" value="adh_short_C2"/>
    <property type="match status" value="1"/>
</dbReference>
<dbReference type="PRINTS" id="PR00081">
    <property type="entry name" value="GDHRDH"/>
</dbReference>
<comment type="similarity">
    <text evidence="1">Belongs to the short-chain dehydrogenases/reductases (SDR) family.</text>
</comment>
<proteinExistence type="inferred from homology"/>
<dbReference type="InterPro" id="IPR002347">
    <property type="entry name" value="SDR_fam"/>
</dbReference>
<organism evidence="3 4">
    <name type="scientific">Flexistipes sinusarabici</name>
    <dbReference type="NCBI Taxonomy" id="2352"/>
    <lineage>
        <taxon>Bacteria</taxon>
        <taxon>Pseudomonadati</taxon>
        <taxon>Deferribacterota</taxon>
        <taxon>Deferribacteres</taxon>
        <taxon>Deferribacterales</taxon>
        <taxon>Flexistipitaceae</taxon>
        <taxon>Flexistipes</taxon>
    </lineage>
</organism>
<evidence type="ECO:0000256" key="1">
    <source>
        <dbReference type="ARBA" id="ARBA00006484"/>
    </source>
</evidence>
<evidence type="ECO:0000256" key="2">
    <source>
        <dbReference type="ARBA" id="ARBA00023002"/>
    </source>
</evidence>
<dbReference type="Gene3D" id="3.40.50.720">
    <property type="entry name" value="NAD(P)-binding Rossmann-like Domain"/>
    <property type="match status" value="1"/>
</dbReference>
<evidence type="ECO:0000313" key="4">
    <source>
        <dbReference type="Proteomes" id="UP000262325"/>
    </source>
</evidence>
<protein>
    <submittedName>
        <fullName evidence="3">3-oxoacyl-ACP reductase</fullName>
    </submittedName>
</protein>
<reference evidence="3 4" key="1">
    <citation type="journal article" date="2018" name="Nat. Biotechnol.">
        <title>A standardized bacterial taxonomy based on genome phylogeny substantially revises the tree of life.</title>
        <authorList>
            <person name="Parks D.H."/>
            <person name="Chuvochina M."/>
            <person name="Waite D.W."/>
            <person name="Rinke C."/>
            <person name="Skarshewski A."/>
            <person name="Chaumeil P.A."/>
            <person name="Hugenholtz P."/>
        </authorList>
    </citation>
    <scope>NUCLEOTIDE SEQUENCE [LARGE SCALE GENOMIC DNA]</scope>
    <source>
        <strain evidence="3">UBA8672</strain>
    </source>
</reference>
<dbReference type="InterPro" id="IPR036291">
    <property type="entry name" value="NAD(P)-bd_dom_sf"/>
</dbReference>
<keyword evidence="2" id="KW-0560">Oxidoreductase</keyword>
<dbReference type="EMBL" id="DPPF01000087">
    <property type="protein sequence ID" value="HCW92870.1"/>
    <property type="molecule type" value="Genomic_DNA"/>
</dbReference>
<gene>
    <name evidence="3" type="ORF">DHM44_04235</name>
</gene>
<comment type="caution">
    <text evidence="3">The sequence shown here is derived from an EMBL/GenBank/DDBJ whole genome shotgun (WGS) entry which is preliminary data.</text>
</comment>
<dbReference type="SUPFAM" id="SSF51735">
    <property type="entry name" value="NAD(P)-binding Rossmann-fold domains"/>
    <property type="match status" value="1"/>
</dbReference>
<name>A0A3D5QB34_FLESI</name>
<accession>A0A3D5QB34</accession>
<dbReference type="PANTHER" id="PTHR43943:SF17">
    <property type="entry name" value="3-PHENYLPROPIONATE-DIHYDRODIOL_CINNAMIC ACID-DIHYDRODIOL DEHYDROGENASE"/>
    <property type="match status" value="1"/>
</dbReference>
<sequence length="263" mass="28435">MDLGLKGKAMFVAASSKGIGFGVAKALAEEDADVLIGSRNEEQVDKSVSELDKLGKGRVVGHFLDASDARSIKEWIEFGTAKLGDPDGLLVNAGGPPAGKFLDFYDSDWQSAFELTLMSAVRMIKAVLPKMREKGKGSVLSVTSSSVKEPIESLLLSNVMRSGVTSLMKSLSVEFGPENIRFNNLVPGRIDTERVKHLDEINSKMLNIPLEKHKKNEMSSIPLRRYGTTDEIGRAGAFLLSDAASYISGVTLLVDGAKTKTVW</sequence>
<dbReference type="AlphaFoldDB" id="A0A3D5QB34"/>